<evidence type="ECO:0000256" key="1">
    <source>
        <dbReference type="SAM" id="MobiDB-lite"/>
    </source>
</evidence>
<organism evidence="3 4">
    <name type="scientific">Podospora fimiseda</name>
    <dbReference type="NCBI Taxonomy" id="252190"/>
    <lineage>
        <taxon>Eukaryota</taxon>
        <taxon>Fungi</taxon>
        <taxon>Dikarya</taxon>
        <taxon>Ascomycota</taxon>
        <taxon>Pezizomycotina</taxon>
        <taxon>Sordariomycetes</taxon>
        <taxon>Sordariomycetidae</taxon>
        <taxon>Sordariales</taxon>
        <taxon>Podosporaceae</taxon>
        <taxon>Podospora</taxon>
    </lineage>
</organism>
<gene>
    <name evidence="3" type="ORF">QBC38DRAFT_117891</name>
</gene>
<reference evidence="3" key="1">
    <citation type="journal article" date="2023" name="Mol. Phylogenet. Evol.">
        <title>Genome-scale phylogeny and comparative genomics of the fungal order Sordariales.</title>
        <authorList>
            <person name="Hensen N."/>
            <person name="Bonometti L."/>
            <person name="Westerberg I."/>
            <person name="Brannstrom I.O."/>
            <person name="Guillou S."/>
            <person name="Cros-Aarteil S."/>
            <person name="Calhoun S."/>
            <person name="Haridas S."/>
            <person name="Kuo A."/>
            <person name="Mondo S."/>
            <person name="Pangilinan J."/>
            <person name="Riley R."/>
            <person name="LaButti K."/>
            <person name="Andreopoulos B."/>
            <person name="Lipzen A."/>
            <person name="Chen C."/>
            <person name="Yan M."/>
            <person name="Daum C."/>
            <person name="Ng V."/>
            <person name="Clum A."/>
            <person name="Steindorff A."/>
            <person name="Ohm R.A."/>
            <person name="Martin F."/>
            <person name="Silar P."/>
            <person name="Natvig D.O."/>
            <person name="Lalanne C."/>
            <person name="Gautier V."/>
            <person name="Ament-Velasquez S.L."/>
            <person name="Kruys A."/>
            <person name="Hutchinson M.I."/>
            <person name="Powell A.J."/>
            <person name="Barry K."/>
            <person name="Miller A.N."/>
            <person name="Grigoriev I.V."/>
            <person name="Debuchy R."/>
            <person name="Gladieux P."/>
            <person name="Hiltunen Thoren M."/>
            <person name="Johannesson H."/>
        </authorList>
    </citation>
    <scope>NUCLEOTIDE SEQUENCE</scope>
    <source>
        <strain evidence="3">CBS 990.96</strain>
    </source>
</reference>
<dbReference type="EMBL" id="MU865522">
    <property type="protein sequence ID" value="KAK4221713.1"/>
    <property type="molecule type" value="Genomic_DNA"/>
</dbReference>
<feature type="transmembrane region" description="Helical" evidence="2">
    <location>
        <begin position="52"/>
        <end position="77"/>
    </location>
</feature>
<feature type="compositionally biased region" description="Basic and acidic residues" evidence="1">
    <location>
        <begin position="116"/>
        <end position="126"/>
    </location>
</feature>
<evidence type="ECO:0000313" key="4">
    <source>
        <dbReference type="Proteomes" id="UP001301958"/>
    </source>
</evidence>
<feature type="transmembrane region" description="Helical" evidence="2">
    <location>
        <begin position="15"/>
        <end position="40"/>
    </location>
</feature>
<dbReference type="Proteomes" id="UP001301958">
    <property type="component" value="Unassembled WGS sequence"/>
</dbReference>
<evidence type="ECO:0000256" key="2">
    <source>
        <dbReference type="SAM" id="Phobius"/>
    </source>
</evidence>
<dbReference type="AlphaFoldDB" id="A0AAN6YNP7"/>
<keyword evidence="2" id="KW-0812">Transmembrane</keyword>
<protein>
    <submittedName>
        <fullName evidence="3">Uncharacterized protein</fullName>
    </submittedName>
</protein>
<reference evidence="3" key="2">
    <citation type="submission" date="2023-05" db="EMBL/GenBank/DDBJ databases">
        <authorList>
            <consortium name="Lawrence Berkeley National Laboratory"/>
            <person name="Steindorff A."/>
            <person name="Hensen N."/>
            <person name="Bonometti L."/>
            <person name="Westerberg I."/>
            <person name="Brannstrom I.O."/>
            <person name="Guillou S."/>
            <person name="Cros-Aarteil S."/>
            <person name="Calhoun S."/>
            <person name="Haridas S."/>
            <person name="Kuo A."/>
            <person name="Mondo S."/>
            <person name="Pangilinan J."/>
            <person name="Riley R."/>
            <person name="Labutti K."/>
            <person name="Andreopoulos B."/>
            <person name="Lipzen A."/>
            <person name="Chen C."/>
            <person name="Yanf M."/>
            <person name="Daum C."/>
            <person name="Ng V."/>
            <person name="Clum A."/>
            <person name="Ohm R."/>
            <person name="Martin F."/>
            <person name="Silar P."/>
            <person name="Natvig D."/>
            <person name="Lalanne C."/>
            <person name="Gautier V."/>
            <person name="Ament-Velasquez S.L."/>
            <person name="Kruys A."/>
            <person name="Hutchinson M.I."/>
            <person name="Powell A.J."/>
            <person name="Barry K."/>
            <person name="Miller A.N."/>
            <person name="Grigoriev I.V."/>
            <person name="Debuchy R."/>
            <person name="Gladieux P."/>
            <person name="Thoren M.H."/>
            <person name="Johannesson H."/>
        </authorList>
    </citation>
    <scope>NUCLEOTIDE SEQUENCE</scope>
    <source>
        <strain evidence="3">CBS 990.96</strain>
    </source>
</reference>
<sequence>MSDFKSRHEYNPRNLVIGLSVAPYLVISISILFFTLCSKWRPFLQKSTPDGCLILISYVSIVVLALLWPFFLLVIIINKLCCTPGRTCCGITCYHQNAEEEEGNGGTELPPYSYREPAREGSEYKV</sequence>
<keyword evidence="2" id="KW-0472">Membrane</keyword>
<keyword evidence="4" id="KW-1185">Reference proteome</keyword>
<name>A0AAN6YNP7_9PEZI</name>
<accession>A0AAN6YNP7</accession>
<proteinExistence type="predicted"/>
<comment type="caution">
    <text evidence="3">The sequence shown here is derived from an EMBL/GenBank/DDBJ whole genome shotgun (WGS) entry which is preliminary data.</text>
</comment>
<keyword evidence="2" id="KW-1133">Transmembrane helix</keyword>
<evidence type="ECO:0000313" key="3">
    <source>
        <dbReference type="EMBL" id="KAK4221713.1"/>
    </source>
</evidence>
<feature type="region of interest" description="Disordered" evidence="1">
    <location>
        <begin position="100"/>
        <end position="126"/>
    </location>
</feature>